<name>A0A9P1IWY1_9PELO</name>
<sequence>MSDWTYEYAIGLLKILVHKENVEISEYGSEMFANSKLEDGELKEFLKVLFKKTPKLRKIYESVDELIEDLENIDNIPEIYRFSLENSNKSTSVESVFGCSSITRYIDQNEKEFISKHDIYQLFFEELAKVSHTSLSKEILDAWHVAQLNSRVQAYELVSYDVWNDFKKSFKRNLKECKPPNTPLVIKEKDFRELRKYFLNAPEQFDDFMENYFDKWENDQSLYQLSYAKAWTTLEAIQKTLKEFSPILLSSHKLLPTSKYSLPIIRLFKCSSRSEFLYDFVFSKEFEKAMMVLTKNNMLRIGSYCLKNGIDEVVNWKNALRIMETFGVKQEDFHILIVDSHQTYNLFDTPIISSSGKHCKVFIGAMRDILFYIVVILEVFQRSNQENLPKIFNWINKMFQGIAFSTNAWNCIEMWKISEIQEKAKLELGKYCTKSSIYEFPMKSQYTEKEAIIHVENLLKPMNFDRRIFNQCFDILLKKKISKITMSDIYWLYYAYMESQVLQKCSDIHTIFHNQLRFRVKEYIFIDENDKNSKLAQEIGEKAKIEEKNEGKRAAEDLKPKNLEFSTMKRGFLNAKKVAGDEKSKAVELKKEGSLSEKVLPKNSSSEDQKTEFSTLKKGFLNEKPLEKSNDEKKKIEEIEMKTEKMRIEFENEKKKLEQDLQTKCEENRKMSETLKNSKSELKKCKGELKESEKKLMENIEKNEKKVNDLKDRNKKIRENWDLDKCQHKNEKMLKDEEIAKMAEKLEKFGEDLEMTNSKLKILDKNLATCENSKLDLENEKEQLQKHLENQRDKFDVEIRQKNEENQELTRKHTKLQQKLQEKSKKLEELRDWFEKSTKNVESNLRKEEKIRRYQKYLEIDYDDLFDEINSNLNKMRFKFPNSSEIRAAKREIEKFDDEYEDYITNIRRKIKQIRENREENEEEEIQELPSKEFMSNYRKLLRDFL</sequence>
<accession>A0A9P1IWY1</accession>
<proteinExistence type="predicted"/>
<evidence type="ECO:0000256" key="1">
    <source>
        <dbReference type="SAM" id="Coils"/>
    </source>
</evidence>
<dbReference type="Proteomes" id="UP001152747">
    <property type="component" value="Unassembled WGS sequence"/>
</dbReference>
<keyword evidence="1" id="KW-0175">Coiled coil</keyword>
<dbReference type="AlphaFoldDB" id="A0A9P1IWY1"/>
<keyword evidence="4" id="KW-1185">Reference proteome</keyword>
<feature type="coiled-coil region" evidence="1">
    <location>
        <begin position="636"/>
        <end position="720"/>
    </location>
</feature>
<feature type="coiled-coil region" evidence="1">
    <location>
        <begin position="760"/>
        <end position="833"/>
    </location>
</feature>
<evidence type="ECO:0000313" key="4">
    <source>
        <dbReference type="Proteomes" id="UP001152747"/>
    </source>
</evidence>
<feature type="coiled-coil region" evidence="1">
    <location>
        <begin position="886"/>
        <end position="927"/>
    </location>
</feature>
<feature type="region of interest" description="Disordered" evidence="2">
    <location>
        <begin position="592"/>
        <end position="613"/>
    </location>
</feature>
<comment type="caution">
    <text evidence="3">The sequence shown here is derived from an EMBL/GenBank/DDBJ whole genome shotgun (WGS) entry which is preliminary data.</text>
</comment>
<evidence type="ECO:0000256" key="2">
    <source>
        <dbReference type="SAM" id="MobiDB-lite"/>
    </source>
</evidence>
<evidence type="ECO:0000313" key="3">
    <source>
        <dbReference type="EMBL" id="CAI5453815.1"/>
    </source>
</evidence>
<organism evidence="3 4">
    <name type="scientific">Caenorhabditis angaria</name>
    <dbReference type="NCBI Taxonomy" id="860376"/>
    <lineage>
        <taxon>Eukaryota</taxon>
        <taxon>Metazoa</taxon>
        <taxon>Ecdysozoa</taxon>
        <taxon>Nematoda</taxon>
        <taxon>Chromadorea</taxon>
        <taxon>Rhabditida</taxon>
        <taxon>Rhabditina</taxon>
        <taxon>Rhabditomorpha</taxon>
        <taxon>Rhabditoidea</taxon>
        <taxon>Rhabditidae</taxon>
        <taxon>Peloderinae</taxon>
        <taxon>Caenorhabditis</taxon>
    </lineage>
</organism>
<protein>
    <submittedName>
        <fullName evidence="3">Uncharacterized protein</fullName>
    </submittedName>
</protein>
<gene>
    <name evidence="3" type="ORF">CAMP_LOCUS16452</name>
</gene>
<reference evidence="3" key="1">
    <citation type="submission" date="2022-11" db="EMBL/GenBank/DDBJ databases">
        <authorList>
            <person name="Kikuchi T."/>
        </authorList>
    </citation>
    <scope>NUCLEOTIDE SEQUENCE</scope>
    <source>
        <strain evidence="3">PS1010</strain>
    </source>
</reference>
<dbReference type="EMBL" id="CANHGI010000005">
    <property type="protein sequence ID" value="CAI5453815.1"/>
    <property type="molecule type" value="Genomic_DNA"/>
</dbReference>